<reference evidence="9" key="1">
    <citation type="submission" date="2023-07" db="EMBL/GenBank/DDBJ databases">
        <title>Between Cages and Wild: Unraveling the Impact of Captivity on Animal Microbiomes and Antimicrobial Resistance.</title>
        <authorList>
            <person name="Schmartz G.P."/>
            <person name="Rehner J."/>
            <person name="Schuff M.J."/>
            <person name="Becker S.L."/>
            <person name="Kravczyk M."/>
            <person name="Gurevich A."/>
            <person name="Francke R."/>
            <person name="Mueller R."/>
            <person name="Keller V."/>
            <person name="Keller A."/>
        </authorList>
    </citation>
    <scope>NUCLEOTIDE SEQUENCE</scope>
    <source>
        <strain evidence="9">S39M_St_73</strain>
    </source>
</reference>
<keyword evidence="7" id="KW-0456">Lyase</keyword>
<evidence type="ECO:0000313" key="10">
    <source>
        <dbReference type="Proteomes" id="UP001171751"/>
    </source>
</evidence>
<comment type="catalytic activity">
    <reaction evidence="1">
        <text>(2R,3S)-3-isopropylmalate = (2S)-2-isopropylmalate</text>
        <dbReference type="Rhea" id="RHEA:32287"/>
        <dbReference type="ChEBI" id="CHEBI:1178"/>
        <dbReference type="ChEBI" id="CHEBI:35121"/>
        <dbReference type="EC" id="4.2.1.33"/>
    </reaction>
</comment>
<name>A0AA43ZS63_9LACT</name>
<evidence type="ECO:0000256" key="1">
    <source>
        <dbReference type="ARBA" id="ARBA00000491"/>
    </source>
</evidence>
<dbReference type="Gene3D" id="3.20.19.10">
    <property type="entry name" value="Aconitase, domain 4"/>
    <property type="match status" value="1"/>
</dbReference>
<dbReference type="PANTHER" id="PTHR43345:SF5">
    <property type="entry name" value="3-ISOPROPYLMALATE DEHYDRATASE SMALL SUBUNIT"/>
    <property type="match status" value="1"/>
</dbReference>
<dbReference type="EC" id="4.2.1.33" evidence="4"/>
<sequence>MESIRKIKSQALSLHFDHLDNNDLIPKFLAENSLKKGSGAGLLNNFRYLPGLPRRQDPDHPLNRAENKGAQILVPGAYFATEIEDEQAVWAVLDTGFRVVISNEIGHSFKRHAYRNGLLCINVALEELRQLEKLPVSEIIEVNLKEQIIITASHTYPFEIDLNEKEYLMNGLEDTEQTLTFDEQIKAYESEWDNFYRTGQTGGR</sequence>
<comment type="caution">
    <text evidence="9">The sequence shown here is derived from an EMBL/GenBank/DDBJ whole genome shotgun (WGS) entry which is preliminary data.</text>
</comment>
<comment type="pathway">
    <text evidence="3">Amino-acid biosynthesis; L-leucine biosynthesis; L-leucine from 3-methyl-2-oxobutanoate: step 2/4.</text>
</comment>
<accession>A0AA43ZS63</accession>
<dbReference type="InterPro" id="IPR015928">
    <property type="entry name" value="Aconitase/3IPM_dehydase_swvl"/>
</dbReference>
<keyword evidence="5" id="KW-0432">Leucine biosynthesis</keyword>
<dbReference type="InterPro" id="IPR050075">
    <property type="entry name" value="LeuD"/>
</dbReference>
<dbReference type="PANTHER" id="PTHR43345">
    <property type="entry name" value="3-ISOPROPYLMALATE DEHYDRATASE SMALL SUBUNIT 2-RELATED-RELATED"/>
    <property type="match status" value="1"/>
</dbReference>
<evidence type="ECO:0000256" key="4">
    <source>
        <dbReference type="ARBA" id="ARBA00011998"/>
    </source>
</evidence>
<evidence type="ECO:0000256" key="5">
    <source>
        <dbReference type="ARBA" id="ARBA00022430"/>
    </source>
</evidence>
<dbReference type="AlphaFoldDB" id="A0AA43ZS63"/>
<proteinExistence type="predicted"/>
<comment type="function">
    <text evidence="2">Catalyzes the isomerization between 2-isopropylmalate and 3-isopropylmalate, via the formation of 2-isopropylmaleate.</text>
</comment>
<dbReference type="EMBL" id="JAUNQW010000015">
    <property type="protein sequence ID" value="MDO5457546.1"/>
    <property type="molecule type" value="Genomic_DNA"/>
</dbReference>
<gene>
    <name evidence="9" type="ORF">Q4F26_04295</name>
</gene>
<evidence type="ECO:0000256" key="3">
    <source>
        <dbReference type="ARBA" id="ARBA00004729"/>
    </source>
</evidence>
<evidence type="ECO:0000256" key="7">
    <source>
        <dbReference type="ARBA" id="ARBA00023239"/>
    </source>
</evidence>
<evidence type="ECO:0000256" key="2">
    <source>
        <dbReference type="ARBA" id="ARBA00002695"/>
    </source>
</evidence>
<keyword evidence="6" id="KW-0028">Amino-acid biosynthesis</keyword>
<dbReference type="SUPFAM" id="SSF52016">
    <property type="entry name" value="LeuD/IlvD-like"/>
    <property type="match status" value="1"/>
</dbReference>
<protein>
    <recommendedName>
        <fullName evidence="4">3-isopropylmalate dehydratase</fullName>
        <ecNumber evidence="4">4.2.1.33</ecNumber>
    </recommendedName>
</protein>
<keyword evidence="8" id="KW-0100">Branched-chain amino acid biosynthesis</keyword>
<evidence type="ECO:0000313" key="9">
    <source>
        <dbReference type="EMBL" id="MDO5457546.1"/>
    </source>
</evidence>
<organism evidence="9 10">
    <name type="scientific">Atopococcus tabaci</name>
    <dbReference type="NCBI Taxonomy" id="269774"/>
    <lineage>
        <taxon>Bacteria</taxon>
        <taxon>Bacillati</taxon>
        <taxon>Bacillota</taxon>
        <taxon>Bacilli</taxon>
        <taxon>Lactobacillales</taxon>
        <taxon>Carnobacteriaceae</taxon>
        <taxon>Atopococcus</taxon>
    </lineage>
</organism>
<dbReference type="Proteomes" id="UP001171751">
    <property type="component" value="Unassembled WGS sequence"/>
</dbReference>
<evidence type="ECO:0000256" key="6">
    <source>
        <dbReference type="ARBA" id="ARBA00022605"/>
    </source>
</evidence>
<keyword evidence="10" id="KW-1185">Reference proteome</keyword>
<evidence type="ECO:0000256" key="8">
    <source>
        <dbReference type="ARBA" id="ARBA00023304"/>
    </source>
</evidence>
<dbReference type="GO" id="GO:0009098">
    <property type="term" value="P:L-leucine biosynthetic process"/>
    <property type="evidence" value="ECO:0007669"/>
    <property type="project" value="UniProtKB-KW"/>
</dbReference>
<dbReference type="GO" id="GO:0003861">
    <property type="term" value="F:3-isopropylmalate dehydratase activity"/>
    <property type="evidence" value="ECO:0007669"/>
    <property type="project" value="UniProtKB-EC"/>
</dbReference>